<organism evidence="1 2">
    <name type="scientific">Legionella maceachernii</name>
    <dbReference type="NCBI Taxonomy" id="466"/>
    <lineage>
        <taxon>Bacteria</taxon>
        <taxon>Pseudomonadati</taxon>
        <taxon>Pseudomonadota</taxon>
        <taxon>Gammaproteobacteria</taxon>
        <taxon>Legionellales</taxon>
        <taxon>Legionellaceae</taxon>
        <taxon>Legionella</taxon>
    </lineage>
</organism>
<dbReference type="PATRIC" id="fig|466.6.peg.2654"/>
<name>A0A0W0VWQ5_9GAMM</name>
<evidence type="ECO:0008006" key="3">
    <source>
        <dbReference type="Google" id="ProtNLM"/>
    </source>
</evidence>
<dbReference type="RefSeq" id="WP_156415024.1">
    <property type="nucleotide sequence ID" value="NZ_CAAAIB010000007.1"/>
</dbReference>
<proteinExistence type="predicted"/>
<reference evidence="1 2" key="1">
    <citation type="submission" date="2015-11" db="EMBL/GenBank/DDBJ databases">
        <title>Genomic analysis of 38 Legionella species identifies large and diverse effector repertoires.</title>
        <authorList>
            <person name="Burstein D."/>
            <person name="Amaro F."/>
            <person name="Zusman T."/>
            <person name="Lifshitz Z."/>
            <person name="Cohen O."/>
            <person name="Gilbert J.A."/>
            <person name="Pupko T."/>
            <person name="Shuman H.A."/>
            <person name="Segal G."/>
        </authorList>
    </citation>
    <scope>NUCLEOTIDE SEQUENCE [LARGE SCALE GENOMIC DNA]</scope>
    <source>
        <strain evidence="1 2">PX-1-G2-E2</strain>
    </source>
</reference>
<gene>
    <name evidence="1" type="ORF">Lmac_2489</name>
</gene>
<accession>A0A0W0VWQ5</accession>
<evidence type="ECO:0000313" key="1">
    <source>
        <dbReference type="EMBL" id="KTD24402.1"/>
    </source>
</evidence>
<protein>
    <recommendedName>
        <fullName evidence="3">CN hydrolase domain-containing protein</fullName>
    </recommendedName>
</protein>
<dbReference type="Gene3D" id="3.60.110.10">
    <property type="entry name" value="Carbon-nitrogen hydrolase"/>
    <property type="match status" value="1"/>
</dbReference>
<dbReference type="EMBL" id="LNYL01000050">
    <property type="protein sequence ID" value="KTD24402.1"/>
    <property type="molecule type" value="Genomic_DNA"/>
</dbReference>
<evidence type="ECO:0000313" key="2">
    <source>
        <dbReference type="Proteomes" id="UP000054908"/>
    </source>
</evidence>
<keyword evidence="2" id="KW-1185">Reference proteome</keyword>
<dbReference type="Proteomes" id="UP000054908">
    <property type="component" value="Unassembled WGS sequence"/>
</dbReference>
<comment type="caution">
    <text evidence="1">The sequence shown here is derived from an EMBL/GenBank/DDBJ whole genome shotgun (WGS) entry which is preliminary data.</text>
</comment>
<dbReference type="AlphaFoldDB" id="A0A0W0VWQ5"/>
<dbReference type="InterPro" id="IPR036526">
    <property type="entry name" value="C-N_Hydrolase_sf"/>
</dbReference>
<sequence>MIPNKFLTIGLFQGKIQPGNVDANLEKIIEQLNIAEARGIDILCMPTVKSKL</sequence>
<dbReference type="SUPFAM" id="SSF56317">
    <property type="entry name" value="Carbon-nitrogen hydrolase"/>
    <property type="match status" value="1"/>
</dbReference>